<protein>
    <submittedName>
        <fullName evidence="2">Uncharacterized protein</fullName>
    </submittedName>
</protein>
<dbReference type="EMBL" id="JAAKZF010000003">
    <property type="protein sequence ID" value="NGO50465.1"/>
    <property type="molecule type" value="Genomic_DNA"/>
</dbReference>
<feature type="compositionally biased region" description="Basic and acidic residues" evidence="1">
    <location>
        <begin position="225"/>
        <end position="235"/>
    </location>
</feature>
<sequence length="235" mass="25718">MAANDVSITIKVPPKAHQRLHEIGKTKGYSASAYAQMLFDAGFAARLGQLRGDPVSDAELDEQVKLVFALAGQGDAAAISKATGVKEVLVTKILNAWKKAGEALMNWLSRIFQRADRLADAFDRLDTEMDAALALPAPTLIEVERRKSDELMDELRGREIALETQIAALTIELNHVCQVIKAETVRARVLFTDDDYSPEADALGSHNDMLAAKRARGDKHFRKPAKAEPAREAAE</sequence>
<feature type="region of interest" description="Disordered" evidence="1">
    <location>
        <begin position="214"/>
        <end position="235"/>
    </location>
</feature>
<organism evidence="2 3">
    <name type="scientific">Allomesorhizobium camelthorni</name>
    <dbReference type="NCBI Taxonomy" id="475069"/>
    <lineage>
        <taxon>Bacteria</taxon>
        <taxon>Pseudomonadati</taxon>
        <taxon>Pseudomonadota</taxon>
        <taxon>Alphaproteobacteria</taxon>
        <taxon>Hyphomicrobiales</taxon>
        <taxon>Phyllobacteriaceae</taxon>
        <taxon>Allomesorhizobium</taxon>
    </lineage>
</organism>
<gene>
    <name evidence="2" type="ORF">G6N73_04595</name>
</gene>
<dbReference type="Proteomes" id="UP001642900">
    <property type="component" value="Unassembled WGS sequence"/>
</dbReference>
<evidence type="ECO:0000256" key="1">
    <source>
        <dbReference type="SAM" id="MobiDB-lite"/>
    </source>
</evidence>
<comment type="caution">
    <text evidence="2">The sequence shown here is derived from an EMBL/GenBank/DDBJ whole genome shotgun (WGS) entry which is preliminary data.</text>
</comment>
<accession>A0A6G4W6T3</accession>
<evidence type="ECO:0000313" key="3">
    <source>
        <dbReference type="Proteomes" id="UP001642900"/>
    </source>
</evidence>
<keyword evidence="3" id="KW-1185">Reference proteome</keyword>
<proteinExistence type="predicted"/>
<evidence type="ECO:0000313" key="2">
    <source>
        <dbReference type="EMBL" id="NGO50465.1"/>
    </source>
</evidence>
<feature type="compositionally biased region" description="Basic residues" evidence="1">
    <location>
        <begin position="214"/>
        <end position="224"/>
    </location>
</feature>
<dbReference type="AlphaFoldDB" id="A0A6G4W6T3"/>
<dbReference type="RefSeq" id="WP_165023992.1">
    <property type="nucleotide sequence ID" value="NZ_JAAKZF010000003.1"/>
</dbReference>
<name>A0A6G4W6T3_9HYPH</name>
<reference evidence="2 3" key="1">
    <citation type="submission" date="2020-02" db="EMBL/GenBank/DDBJ databases">
        <title>Genome sequence of strain CCNWXJ40-4.</title>
        <authorList>
            <person name="Gao J."/>
            <person name="Sun J."/>
        </authorList>
    </citation>
    <scope>NUCLEOTIDE SEQUENCE [LARGE SCALE GENOMIC DNA]</scope>
    <source>
        <strain evidence="2 3">CCNWXJ 40-4</strain>
    </source>
</reference>